<sequence length="233" mass="24189">MQWEPRSRGSASVCRMCSARAAVRRSALVGRRSLVGMTSVASSAAIDTRIDARTPSSETAGMTAPQPGFWHAKGDVAMKCSLAKASAVFALSSRVLCLLFPLFRLVAALRIDAAYADPVVTSTSLSSAPSSRSCLADSATFVSKLEKLGFVLSPPLEGVLDPEDALGAETTDGVRSPRVTDSGDSLWLPPGCSKAGDRSPDSGSGVGVVLRDPYPLSSSTSISSSWSSSADSR</sequence>
<organism evidence="2 3">
    <name type="scientific">Mycena citricolor</name>
    <dbReference type="NCBI Taxonomy" id="2018698"/>
    <lineage>
        <taxon>Eukaryota</taxon>
        <taxon>Fungi</taxon>
        <taxon>Dikarya</taxon>
        <taxon>Basidiomycota</taxon>
        <taxon>Agaricomycotina</taxon>
        <taxon>Agaricomycetes</taxon>
        <taxon>Agaricomycetidae</taxon>
        <taxon>Agaricales</taxon>
        <taxon>Marasmiineae</taxon>
        <taxon>Mycenaceae</taxon>
        <taxon>Mycena</taxon>
    </lineage>
</organism>
<gene>
    <name evidence="2" type="ORF">MYCIT1_LOCUS16827</name>
</gene>
<reference evidence="2" key="1">
    <citation type="submission" date="2023-11" db="EMBL/GenBank/DDBJ databases">
        <authorList>
            <person name="De Vega J J."/>
            <person name="De Vega J J."/>
        </authorList>
    </citation>
    <scope>NUCLEOTIDE SEQUENCE</scope>
</reference>
<accession>A0AAD2K054</accession>
<dbReference type="AlphaFoldDB" id="A0AAD2K054"/>
<keyword evidence="3" id="KW-1185">Reference proteome</keyword>
<feature type="region of interest" description="Disordered" evidence="1">
    <location>
        <begin position="161"/>
        <end position="233"/>
    </location>
</feature>
<comment type="caution">
    <text evidence="2">The sequence shown here is derived from an EMBL/GenBank/DDBJ whole genome shotgun (WGS) entry which is preliminary data.</text>
</comment>
<feature type="compositionally biased region" description="Low complexity" evidence="1">
    <location>
        <begin position="217"/>
        <end position="233"/>
    </location>
</feature>
<proteinExistence type="predicted"/>
<name>A0AAD2K054_9AGAR</name>
<protein>
    <submittedName>
        <fullName evidence="2">Uncharacterized protein</fullName>
    </submittedName>
</protein>
<evidence type="ECO:0000256" key="1">
    <source>
        <dbReference type="SAM" id="MobiDB-lite"/>
    </source>
</evidence>
<evidence type="ECO:0000313" key="2">
    <source>
        <dbReference type="EMBL" id="CAK5271632.1"/>
    </source>
</evidence>
<dbReference type="Proteomes" id="UP001295794">
    <property type="component" value="Unassembled WGS sequence"/>
</dbReference>
<evidence type="ECO:0000313" key="3">
    <source>
        <dbReference type="Proteomes" id="UP001295794"/>
    </source>
</evidence>
<dbReference type="EMBL" id="CAVNYO010000174">
    <property type="protein sequence ID" value="CAK5271632.1"/>
    <property type="molecule type" value="Genomic_DNA"/>
</dbReference>